<proteinExistence type="predicted"/>
<dbReference type="InterPro" id="IPR019692">
    <property type="entry name" value="CFP-6_PH"/>
</dbReference>
<evidence type="ECO:0000313" key="2">
    <source>
        <dbReference type="EMBL" id="NEL55723.1"/>
    </source>
</evidence>
<sequence length="128" mass="13685">MPTARFRMNQTMLLPVGMLAICVLPFALGSPWTAVFLLVPVVAGAWVRRSGVDVGEDAVTARSLVGSRRVPWTDVLGIRVSPAGELWLVTRQGTEVRLPAVRARDLPVLSRFSGGRIDVPAAPESGPA</sequence>
<protein>
    <submittedName>
        <fullName evidence="2">PH domain-containing protein</fullName>
    </submittedName>
</protein>
<dbReference type="EMBL" id="JAAGWK010000025">
    <property type="protein sequence ID" value="NEL55723.1"/>
    <property type="molecule type" value="Genomic_DNA"/>
</dbReference>
<evidence type="ECO:0000259" key="1">
    <source>
        <dbReference type="Pfam" id="PF10756"/>
    </source>
</evidence>
<dbReference type="RefSeq" id="WP_162393499.1">
    <property type="nucleotide sequence ID" value="NZ_JAABOZ010000010.1"/>
</dbReference>
<dbReference type="Proteomes" id="UP000470470">
    <property type="component" value="Unassembled WGS sequence"/>
</dbReference>
<gene>
    <name evidence="2" type="ORF">G1H19_17210</name>
</gene>
<organism evidence="2 3">
    <name type="scientific">Goekera deserti</name>
    <dbReference type="NCBI Taxonomy" id="2497753"/>
    <lineage>
        <taxon>Bacteria</taxon>
        <taxon>Bacillati</taxon>
        <taxon>Actinomycetota</taxon>
        <taxon>Actinomycetes</taxon>
        <taxon>Geodermatophilales</taxon>
        <taxon>Geodermatophilaceae</taxon>
        <taxon>Goekera</taxon>
    </lineage>
</organism>
<comment type="caution">
    <text evidence="2">The sequence shown here is derived from an EMBL/GenBank/DDBJ whole genome shotgun (WGS) entry which is preliminary data.</text>
</comment>
<name>A0A7K3WJK6_9ACTN</name>
<evidence type="ECO:0000313" key="3">
    <source>
        <dbReference type="Proteomes" id="UP000470470"/>
    </source>
</evidence>
<reference evidence="2 3" key="1">
    <citation type="submission" date="2020-02" db="EMBL/GenBank/DDBJ databases">
        <title>The whole genome sequence of CPCC 205119.</title>
        <authorList>
            <person name="Jiang Z."/>
        </authorList>
    </citation>
    <scope>NUCLEOTIDE SEQUENCE [LARGE SCALE GENOMIC DNA]</scope>
    <source>
        <strain evidence="2 3">CPCC 205119</strain>
    </source>
</reference>
<dbReference type="AlphaFoldDB" id="A0A7K3WJK6"/>
<accession>A0A7K3WJK6</accession>
<feature type="domain" description="Low molecular weight protein antigen 6 PH" evidence="1">
    <location>
        <begin position="49"/>
        <end position="117"/>
    </location>
</feature>
<dbReference type="Pfam" id="PF10756">
    <property type="entry name" value="bPH_6"/>
    <property type="match status" value="1"/>
</dbReference>
<keyword evidence="3" id="KW-1185">Reference proteome</keyword>